<dbReference type="GO" id="GO:0005829">
    <property type="term" value="C:cytosol"/>
    <property type="evidence" value="ECO:0007669"/>
    <property type="project" value="TreeGrafter"/>
</dbReference>
<dbReference type="InterPro" id="IPR036409">
    <property type="entry name" value="Aldolase_II/adducin_N_sf"/>
</dbReference>
<keyword evidence="6" id="KW-0862">Zinc</keyword>
<dbReference type="Pfam" id="PF00596">
    <property type="entry name" value="Aldolase_II"/>
    <property type="match status" value="1"/>
</dbReference>
<evidence type="ECO:0000256" key="4">
    <source>
        <dbReference type="ARBA" id="ARBA00013186"/>
    </source>
</evidence>
<dbReference type="OrthoDB" id="9786287at2"/>
<dbReference type="GO" id="GO:0016832">
    <property type="term" value="F:aldehyde-lyase activity"/>
    <property type="evidence" value="ECO:0007669"/>
    <property type="project" value="TreeGrafter"/>
</dbReference>
<evidence type="ECO:0000313" key="9">
    <source>
        <dbReference type="Proteomes" id="UP000275356"/>
    </source>
</evidence>
<dbReference type="InterPro" id="IPR050197">
    <property type="entry name" value="Aldolase_class_II_sugar_metab"/>
</dbReference>
<dbReference type="EMBL" id="RKHQ01000001">
    <property type="protein sequence ID" value="ROR96465.1"/>
    <property type="molecule type" value="Genomic_DNA"/>
</dbReference>
<dbReference type="GO" id="GO:0046872">
    <property type="term" value="F:metal ion binding"/>
    <property type="evidence" value="ECO:0007669"/>
    <property type="project" value="UniProtKB-KW"/>
</dbReference>
<evidence type="ECO:0000256" key="2">
    <source>
        <dbReference type="ARBA" id="ARBA00001947"/>
    </source>
</evidence>
<protein>
    <recommendedName>
        <fullName evidence="4">L-ribulose-5-phosphate 4-epimerase</fullName>
        <ecNumber evidence="4">5.1.3.4</ecNumber>
    </recommendedName>
</protein>
<keyword evidence="9" id="KW-1185">Reference proteome</keyword>
<dbReference type="NCBIfam" id="NF006047">
    <property type="entry name" value="PRK08193.1"/>
    <property type="match status" value="1"/>
</dbReference>
<dbReference type="RefSeq" id="WP_123738640.1">
    <property type="nucleotide sequence ID" value="NZ_CALFQU010000049.1"/>
</dbReference>
<accession>A0A3N2D9J7</accession>
<dbReference type="SUPFAM" id="SSF53639">
    <property type="entry name" value="AraD/HMP-PK domain-like"/>
    <property type="match status" value="1"/>
</dbReference>
<dbReference type="PANTHER" id="PTHR22789:SF8">
    <property type="entry name" value="L-RIBULOSE-5-PHOSPHATE 4-EPIMERASE SGBE"/>
    <property type="match status" value="1"/>
</dbReference>
<comment type="catalytic activity">
    <reaction evidence="1">
        <text>L-ribulose 5-phosphate = D-xylulose 5-phosphate</text>
        <dbReference type="Rhea" id="RHEA:22368"/>
        <dbReference type="ChEBI" id="CHEBI:57737"/>
        <dbReference type="ChEBI" id="CHEBI:58226"/>
        <dbReference type="EC" id="5.1.3.4"/>
    </reaction>
</comment>
<dbReference type="PANTHER" id="PTHR22789">
    <property type="entry name" value="FUCULOSE PHOSPHATE ALDOLASE"/>
    <property type="match status" value="1"/>
</dbReference>
<dbReference type="InterPro" id="IPR001303">
    <property type="entry name" value="Aldolase_II/adducin_N"/>
</dbReference>
<comment type="similarity">
    <text evidence="3">Belongs to the aldolase class II family. AraD/FucA subfamily.</text>
</comment>
<evidence type="ECO:0000256" key="5">
    <source>
        <dbReference type="ARBA" id="ARBA00022723"/>
    </source>
</evidence>
<sequence>MNDRFHDLRQTVLEANLELVARNLVISTWGNVSGYDAEAGVIAIKASGVTYDEMTIDHMVVLDLDGTTVAGDYRPSTDTPTHLALYRLYGDHGVRGVVHTHSKFATVWTQAMRDIPALGTTHVDYFDGPIPCTRELTPAEVAAGYEAAQAVAIEEAVSPDRCLRMQAILLAHHAPFAWGTSPEAAVTNAQVLEYVAEMAYLESTLLGRTPDVLPEHMHVKHRDRKFGADAYYGQVTR</sequence>
<dbReference type="Gene3D" id="3.40.225.10">
    <property type="entry name" value="Class II aldolase/adducin N-terminal domain"/>
    <property type="match status" value="1"/>
</dbReference>
<gene>
    <name evidence="8" type="ORF">EDD28_1050</name>
</gene>
<reference evidence="8 9" key="1">
    <citation type="submission" date="2018-11" db="EMBL/GenBank/DDBJ databases">
        <title>Sequencing the genomes of 1000 actinobacteria strains.</title>
        <authorList>
            <person name="Klenk H.-P."/>
        </authorList>
    </citation>
    <scope>NUCLEOTIDE SEQUENCE [LARGE SCALE GENOMIC DNA]</scope>
    <source>
        <strain evidence="8 9">DSM 13521</strain>
    </source>
</reference>
<dbReference type="GO" id="GO:0008742">
    <property type="term" value="F:L-ribulose-phosphate 4-epimerase activity"/>
    <property type="evidence" value="ECO:0007669"/>
    <property type="project" value="UniProtKB-EC"/>
</dbReference>
<dbReference type="EC" id="5.1.3.4" evidence="4"/>
<name>A0A3N2D9J7_9MICO</name>
<evidence type="ECO:0000256" key="6">
    <source>
        <dbReference type="ARBA" id="ARBA00022833"/>
    </source>
</evidence>
<evidence type="ECO:0000313" key="8">
    <source>
        <dbReference type="EMBL" id="ROR96465.1"/>
    </source>
</evidence>
<dbReference type="SMART" id="SM01007">
    <property type="entry name" value="Aldolase_II"/>
    <property type="match status" value="1"/>
</dbReference>
<evidence type="ECO:0000256" key="3">
    <source>
        <dbReference type="ARBA" id="ARBA00010037"/>
    </source>
</evidence>
<proteinExistence type="inferred from homology"/>
<keyword evidence="5" id="KW-0479">Metal-binding</keyword>
<evidence type="ECO:0000259" key="7">
    <source>
        <dbReference type="SMART" id="SM01007"/>
    </source>
</evidence>
<evidence type="ECO:0000256" key="1">
    <source>
        <dbReference type="ARBA" id="ARBA00001726"/>
    </source>
</evidence>
<comment type="caution">
    <text evidence="8">The sequence shown here is derived from an EMBL/GenBank/DDBJ whole genome shotgun (WGS) entry which is preliminary data.</text>
</comment>
<dbReference type="Proteomes" id="UP000275356">
    <property type="component" value="Unassembled WGS sequence"/>
</dbReference>
<dbReference type="GO" id="GO:0019323">
    <property type="term" value="P:pentose catabolic process"/>
    <property type="evidence" value="ECO:0007669"/>
    <property type="project" value="TreeGrafter"/>
</dbReference>
<organism evidence="8 9">
    <name type="scientific">Salana multivorans</name>
    <dbReference type="NCBI Taxonomy" id="120377"/>
    <lineage>
        <taxon>Bacteria</taxon>
        <taxon>Bacillati</taxon>
        <taxon>Actinomycetota</taxon>
        <taxon>Actinomycetes</taxon>
        <taxon>Micrococcales</taxon>
        <taxon>Beutenbergiaceae</taxon>
        <taxon>Salana</taxon>
    </lineage>
</organism>
<dbReference type="AlphaFoldDB" id="A0A3N2D9J7"/>
<comment type="cofactor">
    <cofactor evidence="2">
        <name>Zn(2+)</name>
        <dbReference type="ChEBI" id="CHEBI:29105"/>
    </cofactor>
</comment>
<feature type="domain" description="Class II aldolase/adducin N-terminal" evidence="7">
    <location>
        <begin position="10"/>
        <end position="200"/>
    </location>
</feature>